<evidence type="ECO:0000259" key="5">
    <source>
        <dbReference type="PROSITE" id="PS50977"/>
    </source>
</evidence>
<dbReference type="Gene3D" id="1.10.10.60">
    <property type="entry name" value="Homeodomain-like"/>
    <property type="match status" value="1"/>
</dbReference>
<dbReference type="AlphaFoldDB" id="A0A4Q0YM38"/>
<feature type="DNA-binding region" description="H-T-H motif" evidence="4">
    <location>
        <begin position="29"/>
        <end position="48"/>
    </location>
</feature>
<dbReference type="InterPro" id="IPR001647">
    <property type="entry name" value="HTH_TetR"/>
</dbReference>
<reference evidence="6 7" key="1">
    <citation type="submission" date="2017-10" db="EMBL/GenBank/DDBJ databases">
        <title>Nyctiphanis sp. nov., isolated from the stomach of the euphausiid Nyctiphanes simplex (Hansen, 1911) in the Gulf of California.</title>
        <authorList>
            <person name="Gomez-Gil B."/>
            <person name="Aguilar-Mendez M."/>
            <person name="Lopez-Cortes A."/>
            <person name="Gomez-Gutierrez J."/>
            <person name="Roque A."/>
            <person name="Lang E."/>
            <person name="Gonzalez-Castillo A."/>
        </authorList>
    </citation>
    <scope>NUCLEOTIDE SEQUENCE [LARGE SCALE GENOMIC DNA]</scope>
    <source>
        <strain evidence="6 7">CAIM 600</strain>
    </source>
</reference>
<sequence length="199" mass="22468">MGKVKRIDKDEKLQMAINLFRRKGFAQTTMADLVNELSMNRFSLYDAFTDKESLYKESLDYYLKNVVLKDLEPLRSKEAGTIEIVKYFSGFVSMLHRDPHGCLLQNALAERAMSDSDIHRMCDNALDSMASAVCNALVNDIQRGSISKDTDVDALAALVITQLYGMRVVSKVRNMEIVERSMRIIESVFNGLRLANSAV</sequence>
<evidence type="ECO:0000256" key="3">
    <source>
        <dbReference type="ARBA" id="ARBA00023163"/>
    </source>
</evidence>
<dbReference type="InterPro" id="IPR036271">
    <property type="entry name" value="Tet_transcr_reg_TetR-rel_C_sf"/>
</dbReference>
<gene>
    <name evidence="6" type="ORF">CS022_19610</name>
</gene>
<dbReference type="PROSITE" id="PS50977">
    <property type="entry name" value="HTH_TETR_2"/>
    <property type="match status" value="1"/>
</dbReference>
<keyword evidence="1" id="KW-0805">Transcription regulation</keyword>
<dbReference type="PANTHER" id="PTHR47506">
    <property type="entry name" value="TRANSCRIPTIONAL REGULATORY PROTEIN"/>
    <property type="match status" value="1"/>
</dbReference>
<dbReference type="Proteomes" id="UP000290287">
    <property type="component" value="Unassembled WGS sequence"/>
</dbReference>
<organism evidence="6 7">
    <name type="scientific">Veronia nyctiphanis</name>
    <dbReference type="NCBI Taxonomy" id="1278244"/>
    <lineage>
        <taxon>Bacteria</taxon>
        <taxon>Pseudomonadati</taxon>
        <taxon>Pseudomonadota</taxon>
        <taxon>Gammaproteobacteria</taxon>
        <taxon>Vibrionales</taxon>
        <taxon>Vibrionaceae</taxon>
        <taxon>Veronia</taxon>
    </lineage>
</organism>
<dbReference type="Pfam" id="PF00440">
    <property type="entry name" value="TetR_N"/>
    <property type="match status" value="1"/>
</dbReference>
<dbReference type="InterPro" id="IPR011075">
    <property type="entry name" value="TetR_C"/>
</dbReference>
<comment type="caution">
    <text evidence="6">The sequence shown here is derived from an EMBL/GenBank/DDBJ whole genome shotgun (WGS) entry which is preliminary data.</text>
</comment>
<protein>
    <recommendedName>
        <fullName evidence="5">HTH tetR-type domain-containing protein</fullName>
    </recommendedName>
</protein>
<dbReference type="PANTHER" id="PTHR47506:SF10">
    <property type="entry name" value="TRANSCRIPTIONAL REGULATORY PROTEIN"/>
    <property type="match status" value="1"/>
</dbReference>
<keyword evidence="2 4" id="KW-0238">DNA-binding</keyword>
<proteinExistence type="predicted"/>
<evidence type="ECO:0000313" key="6">
    <source>
        <dbReference type="EMBL" id="RXJ71776.1"/>
    </source>
</evidence>
<dbReference type="GO" id="GO:0003677">
    <property type="term" value="F:DNA binding"/>
    <property type="evidence" value="ECO:0007669"/>
    <property type="project" value="UniProtKB-UniRule"/>
</dbReference>
<dbReference type="InterPro" id="IPR009057">
    <property type="entry name" value="Homeodomain-like_sf"/>
</dbReference>
<evidence type="ECO:0000256" key="2">
    <source>
        <dbReference type="ARBA" id="ARBA00023125"/>
    </source>
</evidence>
<evidence type="ECO:0000313" key="7">
    <source>
        <dbReference type="Proteomes" id="UP000290287"/>
    </source>
</evidence>
<dbReference type="RefSeq" id="WP_129123637.1">
    <property type="nucleotide sequence ID" value="NZ_PEIB01000032.1"/>
</dbReference>
<name>A0A4Q0YM38_9GAMM</name>
<evidence type="ECO:0000256" key="1">
    <source>
        <dbReference type="ARBA" id="ARBA00023015"/>
    </source>
</evidence>
<dbReference type="SUPFAM" id="SSF48498">
    <property type="entry name" value="Tetracyclin repressor-like, C-terminal domain"/>
    <property type="match status" value="1"/>
</dbReference>
<evidence type="ECO:0000256" key="4">
    <source>
        <dbReference type="PROSITE-ProRule" id="PRU00335"/>
    </source>
</evidence>
<keyword evidence="7" id="KW-1185">Reference proteome</keyword>
<dbReference type="EMBL" id="PEIB01000032">
    <property type="protein sequence ID" value="RXJ71776.1"/>
    <property type="molecule type" value="Genomic_DNA"/>
</dbReference>
<dbReference type="OrthoDB" id="270177at2"/>
<dbReference type="Gene3D" id="1.10.357.10">
    <property type="entry name" value="Tetracycline Repressor, domain 2"/>
    <property type="match status" value="1"/>
</dbReference>
<feature type="domain" description="HTH tetR-type" evidence="5">
    <location>
        <begin position="6"/>
        <end position="66"/>
    </location>
</feature>
<dbReference type="Pfam" id="PF16925">
    <property type="entry name" value="TetR_C_13"/>
    <property type="match status" value="1"/>
</dbReference>
<keyword evidence="3" id="KW-0804">Transcription</keyword>
<accession>A0A4Q0YM38</accession>
<dbReference type="SUPFAM" id="SSF46689">
    <property type="entry name" value="Homeodomain-like"/>
    <property type="match status" value="1"/>
</dbReference>